<comment type="caution">
    <text evidence="1">The sequence shown here is derived from an EMBL/GenBank/DDBJ whole genome shotgun (WGS) entry which is preliminary data.</text>
</comment>
<proteinExistence type="predicted"/>
<name>A0ABP8LLH8_9BACT</name>
<evidence type="ECO:0000313" key="2">
    <source>
        <dbReference type="Proteomes" id="UP001500552"/>
    </source>
</evidence>
<accession>A0ABP8LLH8</accession>
<reference evidence="2" key="1">
    <citation type="journal article" date="2019" name="Int. J. Syst. Evol. Microbiol.">
        <title>The Global Catalogue of Microorganisms (GCM) 10K type strain sequencing project: providing services to taxonomists for standard genome sequencing and annotation.</title>
        <authorList>
            <consortium name="The Broad Institute Genomics Platform"/>
            <consortium name="The Broad Institute Genome Sequencing Center for Infectious Disease"/>
            <person name="Wu L."/>
            <person name="Ma J."/>
        </authorList>
    </citation>
    <scope>NUCLEOTIDE SEQUENCE [LARGE SCALE GENOMIC DNA]</scope>
    <source>
        <strain evidence="2">JCM 17926</strain>
    </source>
</reference>
<keyword evidence="2" id="KW-1185">Reference proteome</keyword>
<protein>
    <submittedName>
        <fullName evidence="1">Uncharacterized protein</fullName>
    </submittedName>
</protein>
<sequence>MVGPVRDEGVLVVSSAAGYKLPCSVRDIYNFFNYYNQQIQPMLHRLGQCHRALALATGGELDVLGQPEYAGLRKLLAKHS</sequence>
<organism evidence="1 2">
    <name type="scientific">Pontibacter saemangeumensis</name>
    <dbReference type="NCBI Taxonomy" id="1084525"/>
    <lineage>
        <taxon>Bacteria</taxon>
        <taxon>Pseudomonadati</taxon>
        <taxon>Bacteroidota</taxon>
        <taxon>Cytophagia</taxon>
        <taxon>Cytophagales</taxon>
        <taxon>Hymenobacteraceae</taxon>
        <taxon>Pontibacter</taxon>
    </lineage>
</organism>
<dbReference type="Proteomes" id="UP001500552">
    <property type="component" value="Unassembled WGS sequence"/>
</dbReference>
<gene>
    <name evidence="1" type="ORF">GCM10023188_19490</name>
</gene>
<evidence type="ECO:0000313" key="1">
    <source>
        <dbReference type="EMBL" id="GAA4431698.1"/>
    </source>
</evidence>
<dbReference type="EMBL" id="BAABHC010000010">
    <property type="protein sequence ID" value="GAA4431698.1"/>
    <property type="molecule type" value="Genomic_DNA"/>
</dbReference>